<dbReference type="AlphaFoldDB" id="A0A8J7DQ86"/>
<dbReference type="InterPro" id="IPR012296">
    <property type="entry name" value="Nuclease_put_TT1808"/>
</dbReference>
<name>A0A8J7DQ86_9CYAN</name>
<accession>A0A8J7DQ86</accession>
<organism evidence="1 2">
    <name type="scientific">Vasconcelosia minhoensis LEGE 07310</name>
    <dbReference type="NCBI Taxonomy" id="915328"/>
    <lineage>
        <taxon>Bacteria</taxon>
        <taxon>Bacillati</taxon>
        <taxon>Cyanobacteriota</taxon>
        <taxon>Cyanophyceae</taxon>
        <taxon>Nodosilineales</taxon>
        <taxon>Cymatolegaceae</taxon>
        <taxon>Vasconcelosia</taxon>
        <taxon>Vasconcelosia minhoensis</taxon>
    </lineage>
</organism>
<evidence type="ECO:0000313" key="1">
    <source>
        <dbReference type="EMBL" id="MBE9076099.1"/>
    </source>
</evidence>
<protein>
    <submittedName>
        <fullName evidence="1">Uma2 family endonuclease</fullName>
    </submittedName>
</protein>
<dbReference type="GO" id="GO:0004519">
    <property type="term" value="F:endonuclease activity"/>
    <property type="evidence" value="ECO:0007669"/>
    <property type="project" value="UniProtKB-KW"/>
</dbReference>
<keyword evidence="1" id="KW-0540">Nuclease</keyword>
<dbReference type="Gene3D" id="3.90.1570.10">
    <property type="entry name" value="tt1808, chain A"/>
    <property type="match status" value="1"/>
</dbReference>
<gene>
    <name evidence="1" type="ORF">IQ241_02115</name>
</gene>
<reference evidence="1" key="1">
    <citation type="submission" date="2020-10" db="EMBL/GenBank/DDBJ databases">
        <authorList>
            <person name="Castelo-Branco R."/>
            <person name="Eusebio N."/>
            <person name="Adriana R."/>
            <person name="Vieira A."/>
            <person name="Brugerolle De Fraissinette N."/>
            <person name="Rezende De Castro R."/>
            <person name="Schneider M.P."/>
            <person name="Vasconcelos V."/>
            <person name="Leao P.N."/>
        </authorList>
    </citation>
    <scope>NUCLEOTIDE SEQUENCE</scope>
    <source>
        <strain evidence="1">LEGE 07310</strain>
    </source>
</reference>
<keyword evidence="2" id="KW-1185">Reference proteome</keyword>
<dbReference type="Proteomes" id="UP000636505">
    <property type="component" value="Unassembled WGS sequence"/>
</dbReference>
<dbReference type="EMBL" id="JADEXG010000003">
    <property type="protein sequence ID" value="MBE9076099.1"/>
    <property type="molecule type" value="Genomic_DNA"/>
</dbReference>
<keyword evidence="1" id="KW-0255">Endonuclease</keyword>
<evidence type="ECO:0000313" key="2">
    <source>
        <dbReference type="Proteomes" id="UP000636505"/>
    </source>
</evidence>
<sequence length="63" mass="7242">MGWLIDPDEQTVFVYLPERRLEVFDRSEQRLPVPAFASELGLTVGAVLGWLLEWRTSGGFQFD</sequence>
<comment type="caution">
    <text evidence="1">The sequence shown here is derived from an EMBL/GenBank/DDBJ whole genome shotgun (WGS) entry which is preliminary data.</text>
</comment>
<keyword evidence="1" id="KW-0378">Hydrolase</keyword>
<proteinExistence type="predicted"/>